<evidence type="ECO:0000313" key="1">
    <source>
        <dbReference type="EMBL" id="KAK4489638.1"/>
    </source>
</evidence>
<dbReference type="EMBL" id="JAYDYQ010001088">
    <property type="protein sequence ID" value="KAK4489638.1"/>
    <property type="molecule type" value="Genomic_DNA"/>
</dbReference>
<organism evidence="1 2">
    <name type="scientific">Penstemon davidsonii</name>
    <dbReference type="NCBI Taxonomy" id="160366"/>
    <lineage>
        <taxon>Eukaryota</taxon>
        <taxon>Viridiplantae</taxon>
        <taxon>Streptophyta</taxon>
        <taxon>Embryophyta</taxon>
        <taxon>Tracheophyta</taxon>
        <taxon>Spermatophyta</taxon>
        <taxon>Magnoliopsida</taxon>
        <taxon>eudicotyledons</taxon>
        <taxon>Gunneridae</taxon>
        <taxon>Pentapetalae</taxon>
        <taxon>asterids</taxon>
        <taxon>lamiids</taxon>
        <taxon>Lamiales</taxon>
        <taxon>Plantaginaceae</taxon>
        <taxon>Cheloneae</taxon>
        <taxon>Penstemon</taxon>
    </lineage>
</organism>
<accession>A0ABR0DLI7</accession>
<evidence type="ECO:0000313" key="2">
    <source>
        <dbReference type="Proteomes" id="UP001291926"/>
    </source>
</evidence>
<name>A0ABR0DLI7_9LAMI</name>
<gene>
    <name evidence="1" type="ORF">RD792_005450</name>
</gene>
<dbReference type="SUPFAM" id="SSF54495">
    <property type="entry name" value="UBC-like"/>
    <property type="match status" value="1"/>
</dbReference>
<reference evidence="1 2" key="1">
    <citation type="journal article" date="2023" name="bioRxiv">
        <title>Genome report: Whole genome sequence and annotation of Penstemon davidsonii.</title>
        <authorList>
            <person name="Ostevik K.L."/>
            <person name="Alabady M."/>
            <person name="Zhang M."/>
            <person name="Rausher M.D."/>
        </authorList>
    </citation>
    <scope>NUCLEOTIDE SEQUENCE [LARGE SCALE GENOMIC DNA]</scope>
    <source>
        <strain evidence="1">DNT005</strain>
        <tissue evidence="1">Whole leaf</tissue>
    </source>
</reference>
<feature type="non-terminal residue" evidence="1">
    <location>
        <position position="1"/>
    </location>
</feature>
<protein>
    <submittedName>
        <fullName evidence="1">Uncharacterized protein</fullName>
    </submittedName>
</protein>
<proteinExistence type="predicted"/>
<dbReference type="Proteomes" id="UP001291926">
    <property type="component" value="Unassembled WGS sequence"/>
</dbReference>
<dbReference type="InterPro" id="IPR016135">
    <property type="entry name" value="UBQ-conjugating_enzyme/RWD"/>
</dbReference>
<comment type="caution">
    <text evidence="1">The sequence shown here is derived from an EMBL/GenBank/DDBJ whole genome shotgun (WGS) entry which is preliminary data.</text>
</comment>
<sequence>CFEDKSLPPEYNTAMEAYVLTYWRNGILDGLFLSIIRSRAIFDFFFQFQVLLAICSLLTDPTPMIHWYPKLHICIKRTGPSMYEATARFWTQKYAMG</sequence>
<keyword evidence="2" id="KW-1185">Reference proteome</keyword>